<protein>
    <submittedName>
        <fullName evidence="1">Uncharacterized protein</fullName>
    </submittedName>
</protein>
<name>A0ABN7P4N7_TIMPD</name>
<sequence>HRFLLPVHGIRISTNYANGLGMGKVEFRGSEPAFVWRESAKSLGENHPSSLNRDLNLNLPVLGSLAQYESSALANYATEAYDVSHLKN</sequence>
<comment type="caution">
    <text evidence="1">The sequence shown here is derived from an EMBL/GenBank/DDBJ whole genome shotgun (WGS) entry which is preliminary data.</text>
</comment>
<accession>A0ABN7P4N7</accession>
<evidence type="ECO:0000313" key="1">
    <source>
        <dbReference type="EMBL" id="CAG2061705.1"/>
    </source>
</evidence>
<feature type="non-terminal residue" evidence="1">
    <location>
        <position position="1"/>
    </location>
</feature>
<proteinExistence type="predicted"/>
<evidence type="ECO:0000313" key="2">
    <source>
        <dbReference type="Proteomes" id="UP001153148"/>
    </source>
</evidence>
<reference evidence="1" key="1">
    <citation type="submission" date="2021-03" db="EMBL/GenBank/DDBJ databases">
        <authorList>
            <person name="Tran Van P."/>
        </authorList>
    </citation>
    <scope>NUCLEOTIDE SEQUENCE</scope>
</reference>
<organism evidence="1 2">
    <name type="scientific">Timema podura</name>
    <name type="common">Walking stick</name>
    <dbReference type="NCBI Taxonomy" id="61482"/>
    <lineage>
        <taxon>Eukaryota</taxon>
        <taxon>Metazoa</taxon>
        <taxon>Ecdysozoa</taxon>
        <taxon>Arthropoda</taxon>
        <taxon>Hexapoda</taxon>
        <taxon>Insecta</taxon>
        <taxon>Pterygota</taxon>
        <taxon>Neoptera</taxon>
        <taxon>Polyneoptera</taxon>
        <taxon>Phasmatodea</taxon>
        <taxon>Timematodea</taxon>
        <taxon>Timematoidea</taxon>
        <taxon>Timematidae</taxon>
        <taxon>Timema</taxon>
    </lineage>
</organism>
<keyword evidence="2" id="KW-1185">Reference proteome</keyword>
<dbReference type="EMBL" id="CAJPIN010016927">
    <property type="protein sequence ID" value="CAG2061705.1"/>
    <property type="molecule type" value="Genomic_DNA"/>
</dbReference>
<dbReference type="Proteomes" id="UP001153148">
    <property type="component" value="Unassembled WGS sequence"/>
</dbReference>
<gene>
    <name evidence="1" type="ORF">TPAB3V08_LOCUS8659</name>
</gene>